<dbReference type="InterPro" id="IPR002401">
    <property type="entry name" value="Cyt_P450_E_grp-I"/>
</dbReference>
<dbReference type="InterPro" id="IPR036396">
    <property type="entry name" value="Cyt_P450_sf"/>
</dbReference>
<comment type="cofactor">
    <cofactor evidence="1 7">
        <name>heme</name>
        <dbReference type="ChEBI" id="CHEBI:30413"/>
    </cofactor>
</comment>
<comment type="similarity">
    <text evidence="2 8">Belongs to the cytochrome P450 family.</text>
</comment>
<evidence type="ECO:0000256" key="1">
    <source>
        <dbReference type="ARBA" id="ARBA00001971"/>
    </source>
</evidence>
<dbReference type="OrthoDB" id="3934656at2759"/>
<dbReference type="PRINTS" id="PR00463">
    <property type="entry name" value="EP450I"/>
</dbReference>
<dbReference type="GO" id="GO:0005506">
    <property type="term" value="F:iron ion binding"/>
    <property type="evidence" value="ECO:0007669"/>
    <property type="project" value="InterPro"/>
</dbReference>
<dbReference type="PANTHER" id="PTHR24300">
    <property type="entry name" value="CYTOCHROME P450 508A4-RELATED"/>
    <property type="match status" value="1"/>
</dbReference>
<evidence type="ECO:0000313" key="11">
    <source>
        <dbReference type="Proteomes" id="UP000749559"/>
    </source>
</evidence>
<evidence type="ECO:0000256" key="7">
    <source>
        <dbReference type="PIRSR" id="PIRSR602401-1"/>
    </source>
</evidence>
<dbReference type="Proteomes" id="UP000749559">
    <property type="component" value="Unassembled WGS sequence"/>
</dbReference>
<keyword evidence="3 7" id="KW-0479">Metal-binding</keyword>
<dbReference type="Pfam" id="PF00067">
    <property type="entry name" value="p450"/>
    <property type="match status" value="1"/>
</dbReference>
<organism evidence="10 11">
    <name type="scientific">Owenia fusiformis</name>
    <name type="common">Polychaete worm</name>
    <dbReference type="NCBI Taxonomy" id="6347"/>
    <lineage>
        <taxon>Eukaryota</taxon>
        <taxon>Metazoa</taxon>
        <taxon>Spiralia</taxon>
        <taxon>Lophotrochozoa</taxon>
        <taxon>Annelida</taxon>
        <taxon>Polychaeta</taxon>
        <taxon>Sedentaria</taxon>
        <taxon>Canalipalpata</taxon>
        <taxon>Sabellida</taxon>
        <taxon>Oweniida</taxon>
        <taxon>Oweniidae</taxon>
        <taxon>Owenia</taxon>
    </lineage>
</organism>
<keyword evidence="9" id="KW-1133">Transmembrane helix</keyword>
<evidence type="ECO:0008006" key="12">
    <source>
        <dbReference type="Google" id="ProtNLM"/>
    </source>
</evidence>
<keyword evidence="7 8" id="KW-0349">Heme</keyword>
<dbReference type="GO" id="GO:0020037">
    <property type="term" value="F:heme binding"/>
    <property type="evidence" value="ECO:0007669"/>
    <property type="project" value="InterPro"/>
</dbReference>
<evidence type="ECO:0000256" key="6">
    <source>
        <dbReference type="ARBA" id="ARBA00023033"/>
    </source>
</evidence>
<name>A0A8S4N3S2_OWEFU</name>
<keyword evidence="11" id="KW-1185">Reference proteome</keyword>
<keyword evidence="9" id="KW-0812">Transmembrane</keyword>
<evidence type="ECO:0000256" key="2">
    <source>
        <dbReference type="ARBA" id="ARBA00010617"/>
    </source>
</evidence>
<evidence type="ECO:0000256" key="4">
    <source>
        <dbReference type="ARBA" id="ARBA00023002"/>
    </source>
</evidence>
<dbReference type="SUPFAM" id="SSF48264">
    <property type="entry name" value="Cytochrome P450"/>
    <property type="match status" value="1"/>
</dbReference>
<dbReference type="FunFam" id="1.10.630.10:FF:000036">
    <property type="entry name" value="CYtochrome P450 family"/>
    <property type="match status" value="1"/>
</dbReference>
<evidence type="ECO:0000313" key="10">
    <source>
        <dbReference type="EMBL" id="CAH1775383.1"/>
    </source>
</evidence>
<dbReference type="GO" id="GO:0006082">
    <property type="term" value="P:organic acid metabolic process"/>
    <property type="evidence" value="ECO:0007669"/>
    <property type="project" value="TreeGrafter"/>
</dbReference>
<accession>A0A8S4N3S2</accession>
<comment type="caution">
    <text evidence="10">The sequence shown here is derived from an EMBL/GenBank/DDBJ whole genome shotgun (WGS) entry which is preliminary data.</text>
</comment>
<evidence type="ECO:0000256" key="5">
    <source>
        <dbReference type="ARBA" id="ARBA00023004"/>
    </source>
</evidence>
<gene>
    <name evidence="10" type="ORF">OFUS_LOCUS2694</name>
</gene>
<feature type="binding site" description="axial binding residue" evidence="7">
    <location>
        <position position="458"/>
    </location>
    <ligand>
        <name>heme</name>
        <dbReference type="ChEBI" id="CHEBI:30413"/>
    </ligand>
    <ligandPart>
        <name>Fe</name>
        <dbReference type="ChEBI" id="CHEBI:18248"/>
    </ligandPart>
</feature>
<dbReference type="InterPro" id="IPR017972">
    <property type="entry name" value="Cyt_P450_CS"/>
</dbReference>
<proteinExistence type="inferred from homology"/>
<dbReference type="PRINTS" id="PR00385">
    <property type="entry name" value="P450"/>
</dbReference>
<dbReference type="InterPro" id="IPR001128">
    <property type="entry name" value="Cyt_P450"/>
</dbReference>
<dbReference type="GO" id="GO:0008395">
    <property type="term" value="F:steroid hydroxylase activity"/>
    <property type="evidence" value="ECO:0007669"/>
    <property type="project" value="TreeGrafter"/>
</dbReference>
<dbReference type="GO" id="GO:0005737">
    <property type="term" value="C:cytoplasm"/>
    <property type="evidence" value="ECO:0007669"/>
    <property type="project" value="TreeGrafter"/>
</dbReference>
<dbReference type="InterPro" id="IPR050182">
    <property type="entry name" value="Cytochrome_P450_fam2"/>
</dbReference>
<dbReference type="EMBL" id="CAIIXF020000001">
    <property type="protein sequence ID" value="CAH1775383.1"/>
    <property type="molecule type" value="Genomic_DNA"/>
</dbReference>
<evidence type="ECO:0000256" key="8">
    <source>
        <dbReference type="RuleBase" id="RU000461"/>
    </source>
</evidence>
<sequence>MGLTDTLVEVLLNNLTSLLIFLIVFLILYRKFKPSPWILPPGPPPKFLVGNMGLFKPDPDDKIGNLTARKLIDMTKEFGSETLGIYFGRQYAVLLHNYDDIQQVFNSEDFAGRSDSETREMVLGGLVGIEGPRWKEQRRFALSTLRDFGLGKNKLEKMITSELESLFEVFDSYNGSAFQMKASTLTNAVTNVICSMVFGHRFEYDDPVLNRMLYLMDENFSVNFKRASLAAFIPGATLLSKCLPGDLFKMKRLKENMDEIYFNIVKKEYDAHVAKFDPENIEDFIDAYIAEIKKRKDDPQQHWFNEDQLLHVIGDLFQAGTDTTATNIRWLFLQLLHHPEIQKKLRQEIHDVIGQDRMPSMRDRVLLPYTEAVYTEAQRMCSLTPISLGNCSGRVPIKLGNYIYPPRTTFHANMYAVHHDPDYWKDPHVFRPERFLDENGKFHLDDHILTFSTGKRKCLGESLARMEIFLFSTAILQRYTLALPEGAELPTLKPLPDSSTTGPYPFDVCLLRD</sequence>
<protein>
    <recommendedName>
        <fullName evidence="12">Cytochrome P450</fullName>
    </recommendedName>
</protein>
<keyword evidence="4 8" id="KW-0560">Oxidoreductase</keyword>
<keyword evidence="5 7" id="KW-0408">Iron</keyword>
<reference evidence="10" key="1">
    <citation type="submission" date="2022-03" db="EMBL/GenBank/DDBJ databases">
        <authorList>
            <person name="Martin C."/>
        </authorList>
    </citation>
    <scope>NUCLEOTIDE SEQUENCE</scope>
</reference>
<feature type="transmembrane region" description="Helical" evidence="9">
    <location>
        <begin position="12"/>
        <end position="29"/>
    </location>
</feature>
<dbReference type="GO" id="GO:0006805">
    <property type="term" value="P:xenobiotic metabolic process"/>
    <property type="evidence" value="ECO:0007669"/>
    <property type="project" value="TreeGrafter"/>
</dbReference>
<keyword evidence="9" id="KW-0472">Membrane</keyword>
<keyword evidence="6 8" id="KW-0503">Monooxygenase</keyword>
<dbReference type="GO" id="GO:0016712">
    <property type="term" value="F:oxidoreductase activity, acting on paired donors, with incorporation or reduction of molecular oxygen, reduced flavin or flavoprotein as one donor, and incorporation of one atom of oxygen"/>
    <property type="evidence" value="ECO:0007669"/>
    <property type="project" value="TreeGrafter"/>
</dbReference>
<dbReference type="Gene3D" id="1.10.630.10">
    <property type="entry name" value="Cytochrome P450"/>
    <property type="match status" value="1"/>
</dbReference>
<dbReference type="PROSITE" id="PS00086">
    <property type="entry name" value="CYTOCHROME_P450"/>
    <property type="match status" value="1"/>
</dbReference>
<evidence type="ECO:0000256" key="9">
    <source>
        <dbReference type="SAM" id="Phobius"/>
    </source>
</evidence>
<evidence type="ECO:0000256" key="3">
    <source>
        <dbReference type="ARBA" id="ARBA00022723"/>
    </source>
</evidence>
<dbReference type="PANTHER" id="PTHR24300:SF403">
    <property type="entry name" value="CYTOCHROME P450 306A1"/>
    <property type="match status" value="1"/>
</dbReference>
<dbReference type="AlphaFoldDB" id="A0A8S4N3S2"/>